<protein>
    <submittedName>
        <fullName evidence="1">RCG22103</fullName>
    </submittedName>
</protein>
<name>A6K405_RAT</name>
<reference evidence="1 2" key="1">
    <citation type="submission" date="2005-09" db="EMBL/GenBank/DDBJ databases">
        <authorList>
            <person name="Mural R.J."/>
            <person name="Li P.W."/>
            <person name="Adams M.D."/>
            <person name="Amanatides P.G."/>
            <person name="Baden-Tillson H."/>
            <person name="Barnstead M."/>
            <person name="Chin S.H."/>
            <person name="Dew I."/>
            <person name="Evans C.A."/>
            <person name="Ferriera S."/>
            <person name="Flanigan M."/>
            <person name="Fosler C."/>
            <person name="Glodek A."/>
            <person name="Gu Z."/>
            <person name="Holt R.A."/>
            <person name="Jennings D."/>
            <person name="Kraft C.L."/>
            <person name="Lu F."/>
            <person name="Nguyen T."/>
            <person name="Nusskern D.R."/>
            <person name="Pfannkoch C.M."/>
            <person name="Sitter C."/>
            <person name="Sutton G.G."/>
            <person name="Venter J.C."/>
            <person name="Wang Z."/>
            <person name="Woodage T."/>
            <person name="Zheng X.H."/>
            <person name="Zhong F."/>
        </authorList>
    </citation>
    <scope>NUCLEOTIDE SEQUENCE [LARGE SCALE GENOMIC DNA]</scope>
    <source>
        <strain>BN</strain>
        <strain evidence="2">Sprague-Dawley</strain>
    </source>
</reference>
<accession>A6K405</accession>
<evidence type="ECO:0000313" key="2">
    <source>
        <dbReference type="Proteomes" id="UP000234681"/>
    </source>
</evidence>
<dbReference type="AlphaFoldDB" id="A6K405"/>
<organism evidence="1 2">
    <name type="scientific">Rattus norvegicus</name>
    <name type="common">Rat</name>
    <dbReference type="NCBI Taxonomy" id="10116"/>
    <lineage>
        <taxon>Eukaryota</taxon>
        <taxon>Metazoa</taxon>
        <taxon>Chordata</taxon>
        <taxon>Craniata</taxon>
        <taxon>Vertebrata</taxon>
        <taxon>Euteleostomi</taxon>
        <taxon>Mammalia</taxon>
        <taxon>Eutheria</taxon>
        <taxon>Euarchontoglires</taxon>
        <taxon>Glires</taxon>
        <taxon>Rodentia</taxon>
        <taxon>Myomorpha</taxon>
        <taxon>Muroidea</taxon>
        <taxon>Muridae</taxon>
        <taxon>Murinae</taxon>
        <taxon>Rattus</taxon>
    </lineage>
</organism>
<dbReference type="EMBL" id="CH474016">
    <property type="protein sequence ID" value="EDL93017.1"/>
    <property type="molecule type" value="Genomic_DNA"/>
</dbReference>
<gene>
    <name evidence="1" type="ORF">rCG_22103</name>
</gene>
<feature type="non-terminal residue" evidence="1">
    <location>
        <position position="18"/>
    </location>
</feature>
<evidence type="ECO:0000313" key="1">
    <source>
        <dbReference type="EMBL" id="EDL93017.1"/>
    </source>
</evidence>
<proteinExistence type="predicted"/>
<dbReference type="Proteomes" id="UP000234681">
    <property type="component" value="Chromosome 20"/>
</dbReference>
<sequence>MLRVRPRPLRVGSPAAED</sequence>